<feature type="compositionally biased region" description="Polar residues" evidence="1">
    <location>
        <begin position="181"/>
        <end position="190"/>
    </location>
</feature>
<feature type="region of interest" description="Disordered" evidence="1">
    <location>
        <begin position="89"/>
        <end position="126"/>
    </location>
</feature>
<proteinExistence type="predicted"/>
<feature type="region of interest" description="Disordered" evidence="1">
    <location>
        <begin position="160"/>
        <end position="196"/>
    </location>
</feature>
<accession>A0A438E818</accession>
<evidence type="ECO:0000313" key="2">
    <source>
        <dbReference type="EMBL" id="RVW43782.1"/>
    </source>
</evidence>
<dbReference type="AlphaFoldDB" id="A0A438E818"/>
<gene>
    <name evidence="2" type="ORF">CK203_074034</name>
</gene>
<reference evidence="2 3" key="1">
    <citation type="journal article" date="2018" name="PLoS Genet.">
        <title>Population sequencing reveals clonal diversity and ancestral inbreeding in the grapevine cultivar Chardonnay.</title>
        <authorList>
            <person name="Roach M.J."/>
            <person name="Johnson D.L."/>
            <person name="Bohlmann J."/>
            <person name="van Vuuren H.J."/>
            <person name="Jones S.J."/>
            <person name="Pretorius I.S."/>
            <person name="Schmidt S.A."/>
            <person name="Borneman A.R."/>
        </authorList>
    </citation>
    <scope>NUCLEOTIDE SEQUENCE [LARGE SCALE GENOMIC DNA]</scope>
    <source>
        <strain evidence="3">cv. Chardonnay</strain>
        <tissue evidence="2">Leaf</tissue>
    </source>
</reference>
<name>A0A438E818_VITVI</name>
<dbReference type="PANTHER" id="PTHR33116">
    <property type="entry name" value="REVERSE TRANSCRIPTASE ZINC-BINDING DOMAIN-CONTAINING PROTEIN-RELATED-RELATED"/>
    <property type="match status" value="1"/>
</dbReference>
<evidence type="ECO:0000256" key="1">
    <source>
        <dbReference type="SAM" id="MobiDB-lite"/>
    </source>
</evidence>
<evidence type="ECO:0000313" key="3">
    <source>
        <dbReference type="Proteomes" id="UP000288805"/>
    </source>
</evidence>
<feature type="compositionally biased region" description="Polar residues" evidence="1">
    <location>
        <begin position="92"/>
        <end position="102"/>
    </location>
</feature>
<dbReference type="EMBL" id="QGNW01001367">
    <property type="protein sequence ID" value="RVW43782.1"/>
    <property type="molecule type" value="Genomic_DNA"/>
</dbReference>
<dbReference type="Proteomes" id="UP000288805">
    <property type="component" value="Unassembled WGS sequence"/>
</dbReference>
<organism evidence="2 3">
    <name type="scientific">Vitis vinifera</name>
    <name type="common">Grape</name>
    <dbReference type="NCBI Taxonomy" id="29760"/>
    <lineage>
        <taxon>Eukaryota</taxon>
        <taxon>Viridiplantae</taxon>
        <taxon>Streptophyta</taxon>
        <taxon>Embryophyta</taxon>
        <taxon>Tracheophyta</taxon>
        <taxon>Spermatophyta</taxon>
        <taxon>Magnoliopsida</taxon>
        <taxon>eudicotyledons</taxon>
        <taxon>Gunneridae</taxon>
        <taxon>Pentapetalae</taxon>
        <taxon>rosids</taxon>
        <taxon>Vitales</taxon>
        <taxon>Vitaceae</taxon>
        <taxon>Viteae</taxon>
        <taxon>Vitis</taxon>
    </lineage>
</organism>
<comment type="caution">
    <text evidence="2">The sequence shown here is derived from an EMBL/GenBank/DDBJ whole genome shotgun (WGS) entry which is preliminary data.</text>
</comment>
<dbReference type="PANTHER" id="PTHR33116:SF78">
    <property type="entry name" value="OS12G0587133 PROTEIN"/>
    <property type="match status" value="1"/>
</dbReference>
<sequence length="810" mass="91105">MEELQWARLLVKRNGESPPSLVEVWVDGFCYAVTLWWEIRPVIKFPVTEKRGKAVVTVAKEGGDASARAGVRVLGAMEDSRLEDCLLIADGTQRQSSGSGQTLDPKRSEDGPPGGPHASGGLGLLGQATSSRGSKAYIFTGPSPPGLVFYGNGNGKPKEKAGPLCLLRGDGPAFQSPSPPGSSKAQTEKGSSAVERIRSPTDSALLEEYARYVNVPSPSGMVALDPSSPFFSSFGRTPRKESFDRSRLFVESTKGIVVARILGIQSTRPISQEEGAWVEERWEESDLARFSQFLGFSTEGLEKDILEFMVKMRKRRERIHSKAMLEKSKFERELRRLECSVNYEGGKKRKGTVQGRGLRNVEDGKTWIFTGVYGPFSKEDRDTFWGELGAIRGIWDDPCGVLQCRLPRPVSDHFPILLKGEGEAGGRGRASFRVASKLKFLKDKIKSWNRDVFGRLEVNKNLALQQVAFWDRVESDKSLTERESELKTEAKEAFKNWVLMEETHWRQSSRELWLREGDKNTGFFHRMANAHRRNNSMDKIKINGRWLEEEREVREGVVNAFQQLLSEDQSWKSDIEGLQLKFVKEEIVDVFKEFYEDKSFAKSLNSTFLVLIPKKGGLRTWGISDPSACLGGLRQGDPLSPYLFVLGMEVLSAMLRRAVDGGFTSARQDHITYLSWILVWFEAASGLRINLAKSEVIPVGEVEDIEMLAVELGCKVGTLPSVYLGLPLGAKHKAMAMWDGVEARMRRRLALWKRQYLSKGGRITLIKSTLASMPIYQLSLFRMPKLVVKRLEKLQRDFLWGGEGWKERFI</sequence>
<evidence type="ECO:0008006" key="4">
    <source>
        <dbReference type="Google" id="ProtNLM"/>
    </source>
</evidence>
<protein>
    <recommendedName>
        <fullName evidence="4">Reverse transcriptase domain-containing protein</fullName>
    </recommendedName>
</protein>